<dbReference type="SUPFAM" id="SSF82784">
    <property type="entry name" value="OsmC-like"/>
    <property type="match status" value="1"/>
</dbReference>
<dbReference type="PANTHER" id="PTHR39624:SF2">
    <property type="entry name" value="OSMC-LIKE PROTEIN"/>
    <property type="match status" value="1"/>
</dbReference>
<dbReference type="InterPro" id="IPR015946">
    <property type="entry name" value="KH_dom-like_a/b"/>
</dbReference>
<evidence type="ECO:0000313" key="2">
    <source>
        <dbReference type="Proteomes" id="UP000249254"/>
    </source>
</evidence>
<evidence type="ECO:0000313" key="1">
    <source>
        <dbReference type="EMBL" id="RAK54267.1"/>
    </source>
</evidence>
<dbReference type="Gene3D" id="3.30.300.20">
    <property type="match status" value="1"/>
</dbReference>
<comment type="caution">
    <text evidence="1">The sequence shown here is derived from an EMBL/GenBank/DDBJ whole genome shotgun (WGS) entry which is preliminary data.</text>
</comment>
<dbReference type="AlphaFoldDB" id="A0A328AIC9"/>
<dbReference type="Pfam" id="PF02566">
    <property type="entry name" value="OsmC"/>
    <property type="match status" value="1"/>
</dbReference>
<dbReference type="EMBL" id="QFYQ01000001">
    <property type="protein sequence ID" value="RAK54267.1"/>
    <property type="molecule type" value="Genomic_DNA"/>
</dbReference>
<accession>A0A328AIC9</accession>
<reference evidence="2" key="1">
    <citation type="submission" date="2018-05" db="EMBL/GenBank/DDBJ databases">
        <authorList>
            <person name="Li X."/>
        </authorList>
    </citation>
    <scope>NUCLEOTIDE SEQUENCE [LARGE SCALE GENOMIC DNA]</scope>
    <source>
        <strain evidence="2">LX32</strain>
    </source>
</reference>
<dbReference type="InterPro" id="IPR036102">
    <property type="entry name" value="OsmC/Ohrsf"/>
</dbReference>
<proteinExistence type="predicted"/>
<organism evidence="1 2">
    <name type="scientific">Phenylobacterium soli</name>
    <dbReference type="NCBI Taxonomy" id="2170551"/>
    <lineage>
        <taxon>Bacteria</taxon>
        <taxon>Pseudomonadati</taxon>
        <taxon>Pseudomonadota</taxon>
        <taxon>Alphaproteobacteria</taxon>
        <taxon>Caulobacterales</taxon>
        <taxon>Caulobacteraceae</taxon>
        <taxon>Phenylobacterium</taxon>
    </lineage>
</organism>
<dbReference type="OrthoDB" id="9789573at2"/>
<dbReference type="InterPro" id="IPR003718">
    <property type="entry name" value="OsmC/Ohr_fam"/>
</dbReference>
<dbReference type="PANTHER" id="PTHR39624">
    <property type="entry name" value="PROTEIN INVOLVED IN RIMO-MEDIATED BETA-METHYLTHIOLATION OF RIBOSOMAL PROTEIN S12 YCAO"/>
    <property type="match status" value="1"/>
</dbReference>
<sequence length="121" mass="12377">MTAGPAGFVADQPAPAGLDLGPTPHEIVAAGLAACTAQTLRLYAARKGWALGRVEVSVTSSTDAAADPPEHFERTISLDGELDEAQRARLLQIAEACPIHKLLTRGASVGTTLTGPPLPAA</sequence>
<protein>
    <submittedName>
        <fullName evidence="1">OsmC family peroxiredoxin</fullName>
    </submittedName>
</protein>
<keyword evidence="2" id="KW-1185">Reference proteome</keyword>
<gene>
    <name evidence="1" type="ORF">DJ017_06880</name>
</gene>
<name>A0A328AIC9_9CAUL</name>
<dbReference type="Proteomes" id="UP000249254">
    <property type="component" value="Unassembled WGS sequence"/>
</dbReference>